<dbReference type="GO" id="GO:0004252">
    <property type="term" value="F:serine-type endopeptidase activity"/>
    <property type="evidence" value="ECO:0007669"/>
    <property type="project" value="InterPro"/>
</dbReference>
<dbReference type="PROSITE" id="PS00134">
    <property type="entry name" value="TRYPSIN_HIS"/>
    <property type="match status" value="1"/>
</dbReference>
<reference evidence="8 9" key="1">
    <citation type="submission" date="2016-03" db="EMBL/GenBank/DDBJ databases">
        <title>EvidentialGene: Evidence-directed Construction of Genes on Genomes.</title>
        <authorList>
            <person name="Gilbert D.G."/>
            <person name="Choi J.-H."/>
            <person name="Mockaitis K."/>
            <person name="Colbourne J."/>
            <person name="Pfrender M."/>
        </authorList>
    </citation>
    <scope>NUCLEOTIDE SEQUENCE [LARGE SCALE GENOMIC DNA]</scope>
    <source>
        <strain evidence="8 9">Xinb3</strain>
        <tissue evidence="8">Complete organism</tissue>
    </source>
</reference>
<dbReference type="PANTHER" id="PTHR24276">
    <property type="entry name" value="POLYSERASE-RELATED"/>
    <property type="match status" value="1"/>
</dbReference>
<evidence type="ECO:0000256" key="3">
    <source>
        <dbReference type="ARBA" id="ARBA00022825"/>
    </source>
</evidence>
<evidence type="ECO:0000313" key="8">
    <source>
        <dbReference type="EMBL" id="KZS21694.1"/>
    </source>
</evidence>
<dbReference type="InterPro" id="IPR001314">
    <property type="entry name" value="Peptidase_S1A"/>
</dbReference>
<dbReference type="InterPro" id="IPR001254">
    <property type="entry name" value="Trypsin_dom"/>
</dbReference>
<gene>
    <name evidence="8" type="ORF">APZ42_011683</name>
</gene>
<feature type="compositionally biased region" description="Low complexity" evidence="6">
    <location>
        <begin position="160"/>
        <end position="171"/>
    </location>
</feature>
<name>A0A0P5UPJ8_9CRUS</name>
<evidence type="ECO:0000256" key="7">
    <source>
        <dbReference type="SAM" id="SignalP"/>
    </source>
</evidence>
<dbReference type="InterPro" id="IPR009003">
    <property type="entry name" value="Peptidase_S1_PA"/>
</dbReference>
<dbReference type="EMBL" id="LRGB01000024">
    <property type="protein sequence ID" value="KZS21694.1"/>
    <property type="molecule type" value="Genomic_DNA"/>
</dbReference>
<dbReference type="GO" id="GO:0006508">
    <property type="term" value="P:proteolysis"/>
    <property type="evidence" value="ECO:0007669"/>
    <property type="project" value="UniProtKB-KW"/>
</dbReference>
<dbReference type="FunFam" id="2.40.10.10:FF:000068">
    <property type="entry name" value="transmembrane protease serine 2"/>
    <property type="match status" value="1"/>
</dbReference>
<feature type="region of interest" description="Disordered" evidence="6">
    <location>
        <begin position="156"/>
        <end position="176"/>
    </location>
</feature>
<dbReference type="STRING" id="35525.A0A0P5UPJ8"/>
<dbReference type="InterPro" id="IPR050430">
    <property type="entry name" value="Peptidase_S1"/>
</dbReference>
<dbReference type="OrthoDB" id="10059102at2759"/>
<dbReference type="PROSITE" id="PS50240">
    <property type="entry name" value="TRYPSIN_DOM"/>
    <property type="match status" value="1"/>
</dbReference>
<dbReference type="FunFam" id="2.40.10.10:FF:000002">
    <property type="entry name" value="Transmembrane protease serine"/>
    <property type="match status" value="1"/>
</dbReference>
<accession>A0A0P5UPJ8</accession>
<keyword evidence="9" id="KW-1185">Reference proteome</keyword>
<feature type="chain" id="PRO_5013462622" evidence="7">
    <location>
        <begin position="20"/>
        <end position="371"/>
    </location>
</feature>
<comment type="caution">
    <text evidence="8">The sequence shown here is derived from an EMBL/GenBank/DDBJ whole genome shotgun (WGS) entry which is preliminary data.</text>
</comment>
<evidence type="ECO:0000256" key="6">
    <source>
        <dbReference type="SAM" id="MobiDB-lite"/>
    </source>
</evidence>
<keyword evidence="2" id="KW-0378">Hydrolase</keyword>
<evidence type="ECO:0000256" key="5">
    <source>
        <dbReference type="ARBA" id="ARBA00024195"/>
    </source>
</evidence>
<keyword evidence="4" id="KW-1015">Disulfide bond</keyword>
<evidence type="ECO:0000256" key="2">
    <source>
        <dbReference type="ARBA" id="ARBA00022801"/>
    </source>
</evidence>
<evidence type="ECO:0000256" key="4">
    <source>
        <dbReference type="ARBA" id="ARBA00023157"/>
    </source>
</evidence>
<dbReference type="PANTHER" id="PTHR24276:SF91">
    <property type="entry name" value="AT26814P-RELATED"/>
    <property type="match status" value="1"/>
</dbReference>
<comment type="similarity">
    <text evidence="5">Belongs to the peptidase S1 family. CLIP subfamily.</text>
</comment>
<evidence type="ECO:0000313" key="9">
    <source>
        <dbReference type="Proteomes" id="UP000076858"/>
    </source>
</evidence>
<dbReference type="AlphaFoldDB" id="A0A0P5UPJ8"/>
<dbReference type="Gene3D" id="2.40.10.10">
    <property type="entry name" value="Trypsin-like serine proteases"/>
    <property type="match status" value="2"/>
</dbReference>
<feature type="signal peptide" evidence="7">
    <location>
        <begin position="1"/>
        <end position="19"/>
    </location>
</feature>
<dbReference type="Proteomes" id="UP000076858">
    <property type="component" value="Unassembled WGS sequence"/>
</dbReference>
<dbReference type="SUPFAM" id="SSF50494">
    <property type="entry name" value="Trypsin-like serine proteases"/>
    <property type="match status" value="1"/>
</dbReference>
<dbReference type="PROSITE" id="PS00135">
    <property type="entry name" value="TRYPSIN_SER"/>
    <property type="match status" value="1"/>
</dbReference>
<keyword evidence="1" id="KW-0645">Protease</keyword>
<organism evidence="8 9">
    <name type="scientific">Daphnia magna</name>
    <dbReference type="NCBI Taxonomy" id="35525"/>
    <lineage>
        <taxon>Eukaryota</taxon>
        <taxon>Metazoa</taxon>
        <taxon>Ecdysozoa</taxon>
        <taxon>Arthropoda</taxon>
        <taxon>Crustacea</taxon>
        <taxon>Branchiopoda</taxon>
        <taxon>Diplostraca</taxon>
        <taxon>Cladocera</taxon>
        <taxon>Anomopoda</taxon>
        <taxon>Daphniidae</taxon>
        <taxon>Daphnia</taxon>
    </lineage>
</organism>
<sequence length="371" mass="39473">MHFIFWAINLSFLFGLVSSSAIKLPSDEFQTFDSIDEARQPIISIVGGTPAAAGEFPYLTVMRYNGGLRCGGSLFGDSHVLTAAHCLHGLPISDTSKLSVTANTLKLAADASAVTRSVAKFIIHPNYNTRNNDNDVALLVLSSPINNVEKVSLPDAEKVTTTTTSTSSTRRTTTRTTRRPFFATKTTRRPFFATTRRPSTAKTTTKVAIATTTRPTVKTSTTRRTLKRAATNPTIKTTVKTMTEKPIPRSFETYANKSAVIAGWGTTTSGGSISPVLLKATVQVLDNTICTKQYGSSLFVSANMLCAAAPGKDTCQGDSGGPLLVDGVQVGITSWGYGCASPNYAGVYTRVTSYVDWISATQASNPAPASG</sequence>
<dbReference type="PRINTS" id="PR00722">
    <property type="entry name" value="CHYMOTRYPSIN"/>
</dbReference>
<dbReference type="InterPro" id="IPR043504">
    <property type="entry name" value="Peptidase_S1_PA_chymotrypsin"/>
</dbReference>
<keyword evidence="7" id="KW-0732">Signal</keyword>
<dbReference type="SMART" id="SM00020">
    <property type="entry name" value="Tryp_SPc"/>
    <property type="match status" value="1"/>
</dbReference>
<evidence type="ECO:0000256" key="1">
    <source>
        <dbReference type="ARBA" id="ARBA00022670"/>
    </source>
</evidence>
<dbReference type="InterPro" id="IPR033116">
    <property type="entry name" value="TRYPSIN_SER"/>
</dbReference>
<proteinExistence type="inferred from homology"/>
<keyword evidence="3" id="KW-0720">Serine protease</keyword>
<dbReference type="InterPro" id="IPR018114">
    <property type="entry name" value="TRYPSIN_HIS"/>
</dbReference>
<protein>
    <submittedName>
        <fullName evidence="8">Uncharacterized protein</fullName>
    </submittedName>
</protein>
<dbReference type="CDD" id="cd00190">
    <property type="entry name" value="Tryp_SPc"/>
    <property type="match status" value="1"/>
</dbReference>
<dbReference type="Pfam" id="PF00089">
    <property type="entry name" value="Trypsin"/>
    <property type="match status" value="2"/>
</dbReference>